<evidence type="ECO:0000256" key="1">
    <source>
        <dbReference type="SAM" id="Phobius"/>
    </source>
</evidence>
<comment type="caution">
    <text evidence="2">The sequence shown here is derived from an EMBL/GenBank/DDBJ whole genome shotgun (WGS) entry which is preliminary data.</text>
</comment>
<name>A0A5J4IWN6_9FLAO</name>
<evidence type="ECO:0000313" key="3">
    <source>
        <dbReference type="Proteomes" id="UP000326509"/>
    </source>
</evidence>
<sequence length="65" mass="7347">MKNVFSVLLIGVAFFKLTVSILNPNEIVTLFGAEVNIWIYRAIWLSAGLLSVYSINKERNKTSEN</sequence>
<dbReference type="OrthoDB" id="1449985at2"/>
<feature type="transmembrane region" description="Helical" evidence="1">
    <location>
        <begin position="36"/>
        <end position="55"/>
    </location>
</feature>
<organism evidence="2 3">
    <name type="scientific">Patiriisocius marinus</name>
    <dbReference type="NCBI Taxonomy" id="1397112"/>
    <lineage>
        <taxon>Bacteria</taxon>
        <taxon>Pseudomonadati</taxon>
        <taxon>Bacteroidota</taxon>
        <taxon>Flavobacteriia</taxon>
        <taxon>Flavobacteriales</taxon>
        <taxon>Flavobacteriaceae</taxon>
        <taxon>Patiriisocius</taxon>
    </lineage>
</organism>
<gene>
    <name evidence="2" type="ORF">ULMA_03280</name>
</gene>
<dbReference type="RefSeq" id="WP_151672309.1">
    <property type="nucleotide sequence ID" value="NZ_BKCG01000001.1"/>
</dbReference>
<keyword evidence="3" id="KW-1185">Reference proteome</keyword>
<proteinExistence type="predicted"/>
<keyword evidence="1" id="KW-0472">Membrane</keyword>
<evidence type="ECO:0000313" key="2">
    <source>
        <dbReference type="EMBL" id="GER58220.1"/>
    </source>
</evidence>
<keyword evidence="1" id="KW-0812">Transmembrane</keyword>
<protein>
    <submittedName>
        <fullName evidence="2">Uncharacterized protein</fullName>
    </submittedName>
</protein>
<keyword evidence="1" id="KW-1133">Transmembrane helix</keyword>
<accession>A0A5J4IWN6</accession>
<dbReference type="AlphaFoldDB" id="A0A5J4IWN6"/>
<dbReference type="Proteomes" id="UP000326509">
    <property type="component" value="Unassembled WGS sequence"/>
</dbReference>
<reference evidence="2 3" key="1">
    <citation type="submission" date="2019-08" db="EMBL/GenBank/DDBJ databases">
        <title>Draft genome sequence of Ulvibacter marinus type strain NBRC 109484.</title>
        <authorList>
            <person name="Kawano K."/>
            <person name="Ushijima N."/>
            <person name="Kihara M."/>
            <person name="Itoh H."/>
        </authorList>
    </citation>
    <scope>NUCLEOTIDE SEQUENCE [LARGE SCALE GENOMIC DNA]</scope>
    <source>
        <strain evidence="2 3">NBRC 109484</strain>
    </source>
</reference>
<dbReference type="EMBL" id="BKCG01000001">
    <property type="protein sequence ID" value="GER58220.1"/>
    <property type="molecule type" value="Genomic_DNA"/>
</dbReference>